<proteinExistence type="predicted"/>
<evidence type="ECO:0000313" key="2">
    <source>
        <dbReference type="EMBL" id="KDS56591.1"/>
    </source>
</evidence>
<dbReference type="RefSeq" id="WP_035450248.1">
    <property type="nucleotide sequence ID" value="NZ_JNHN01000097.1"/>
</dbReference>
<organism evidence="2 3">
    <name type="scientific">Bacteroides uniformis str. 3978 T3 ii</name>
    <dbReference type="NCBI Taxonomy" id="1339349"/>
    <lineage>
        <taxon>Bacteria</taxon>
        <taxon>Pseudomonadati</taxon>
        <taxon>Bacteroidota</taxon>
        <taxon>Bacteroidia</taxon>
        <taxon>Bacteroidales</taxon>
        <taxon>Bacteroidaceae</taxon>
        <taxon>Bacteroides</taxon>
    </lineage>
</organism>
<evidence type="ECO:0000256" key="1">
    <source>
        <dbReference type="SAM" id="SignalP"/>
    </source>
</evidence>
<accession>A0A078S4J1</accession>
<feature type="chain" id="PRO_5001744832" description="DUF1735 domain-containing protein" evidence="1">
    <location>
        <begin position="24"/>
        <end position="258"/>
    </location>
</feature>
<comment type="caution">
    <text evidence="2">The sequence shown here is derived from an EMBL/GenBank/DDBJ whole genome shotgun (WGS) entry which is preliminary data.</text>
</comment>
<dbReference type="AlphaFoldDB" id="A0A078S4J1"/>
<evidence type="ECO:0000313" key="3">
    <source>
        <dbReference type="Proteomes" id="UP000028013"/>
    </source>
</evidence>
<dbReference type="Proteomes" id="UP000028013">
    <property type="component" value="Unassembled WGS sequence"/>
</dbReference>
<protein>
    <recommendedName>
        <fullName evidence="4">DUF1735 domain-containing protein</fullName>
    </recommendedName>
</protein>
<evidence type="ECO:0008006" key="4">
    <source>
        <dbReference type="Google" id="ProtNLM"/>
    </source>
</evidence>
<gene>
    <name evidence="2" type="ORF">M094_4074</name>
</gene>
<name>A0A078S4J1_BACUN</name>
<dbReference type="PATRIC" id="fig|1339349.3.peg.878"/>
<dbReference type="PROSITE" id="PS51257">
    <property type="entry name" value="PROKAR_LIPOPROTEIN"/>
    <property type="match status" value="1"/>
</dbReference>
<feature type="signal peptide" evidence="1">
    <location>
        <begin position="1"/>
        <end position="23"/>
    </location>
</feature>
<sequence length="258" mass="28392">MNKIFNKLFLGLAVCGLAMTACSDGVEWEPSPVPTEGVQAYIYADNTDLTYYPNDEQFFVVKIGRQKTDAAASIHLTTDAENVTVPTTVDFAAGEALKEVKIAFDIAVGTTASYTIAIPEEDSYVYGSPKVTVNIKRDYTWLNIGTGYYASQLFGEGWDQPVLKAKEANIYKLEDCITKGYPIMFTLSDDNQELIGWDPQPTGHDKTDYGMLYFAAAGMERKGNVLSFPMQGLVILDGGKWGVLCQGFTETLEMPEGF</sequence>
<reference evidence="2 3" key="1">
    <citation type="submission" date="2014-04" db="EMBL/GenBank/DDBJ databases">
        <authorList>
            <person name="Sears C."/>
            <person name="Carroll K."/>
            <person name="Sack B.R."/>
            <person name="Qadri F."/>
            <person name="Myers L.L."/>
            <person name="Chung G.-T."/>
            <person name="Escheverria P."/>
            <person name="Fraser C.M."/>
            <person name="Sadzewicz L."/>
            <person name="Shefchek K.A."/>
            <person name="Tallon L."/>
            <person name="Das S.P."/>
            <person name="Daugherty S."/>
            <person name="Mongodin E.F."/>
        </authorList>
    </citation>
    <scope>NUCLEOTIDE SEQUENCE [LARGE SCALE GENOMIC DNA]</scope>
    <source>
        <strain evidence="2 3">3978 T3 ii</strain>
    </source>
</reference>
<keyword evidence="1" id="KW-0732">Signal</keyword>
<dbReference type="EMBL" id="JNHN01000097">
    <property type="protein sequence ID" value="KDS56591.1"/>
    <property type="molecule type" value="Genomic_DNA"/>
</dbReference>